<dbReference type="InterPro" id="IPR013559">
    <property type="entry name" value="YheO"/>
</dbReference>
<proteinExistence type="predicted"/>
<dbReference type="Pfam" id="PF08348">
    <property type="entry name" value="PAS_6"/>
    <property type="match status" value="1"/>
</dbReference>
<feature type="domain" description="Transcriptional regulator DauR-like HTH" evidence="2">
    <location>
        <begin position="89"/>
        <end position="150"/>
    </location>
</feature>
<evidence type="ECO:0000259" key="2">
    <source>
        <dbReference type="Pfam" id="PF13309"/>
    </source>
</evidence>
<accession>A0A645IWK5</accession>
<dbReference type="InterPro" id="IPR039445">
    <property type="entry name" value="DauR-like_HTH"/>
</dbReference>
<evidence type="ECO:0000259" key="1">
    <source>
        <dbReference type="Pfam" id="PF08348"/>
    </source>
</evidence>
<dbReference type="AlphaFoldDB" id="A0A645IWK5"/>
<protein>
    <recommendedName>
        <fullName evidence="4">Transcriptional regulator DauR</fullName>
    </recommendedName>
</protein>
<reference evidence="3" key="1">
    <citation type="submission" date="2019-08" db="EMBL/GenBank/DDBJ databases">
        <authorList>
            <person name="Kucharzyk K."/>
            <person name="Murdoch R.W."/>
            <person name="Higgins S."/>
            <person name="Loffler F."/>
        </authorList>
    </citation>
    <scope>NUCLEOTIDE SEQUENCE</scope>
</reference>
<name>A0A645IWK5_9ZZZZ</name>
<comment type="caution">
    <text evidence="3">The sequence shown here is derived from an EMBL/GenBank/DDBJ whole genome shotgun (WGS) entry which is preliminary data.</text>
</comment>
<dbReference type="PANTHER" id="PTHR35568:SF1">
    <property type="entry name" value="TRANSCRIPTIONAL REGULATOR DAUR"/>
    <property type="match status" value="1"/>
</dbReference>
<dbReference type="InterPro" id="IPR039446">
    <property type="entry name" value="DauR-like"/>
</dbReference>
<dbReference type="EMBL" id="VSSQ01124295">
    <property type="protein sequence ID" value="MPN55262.1"/>
    <property type="molecule type" value="Genomic_DNA"/>
</dbReference>
<feature type="domain" description="YheO-like" evidence="1">
    <location>
        <begin position="2"/>
        <end position="55"/>
    </location>
</feature>
<organism evidence="3">
    <name type="scientific">bioreactor metagenome</name>
    <dbReference type="NCBI Taxonomy" id="1076179"/>
    <lineage>
        <taxon>unclassified sequences</taxon>
        <taxon>metagenomes</taxon>
        <taxon>ecological metagenomes</taxon>
    </lineage>
</organism>
<evidence type="ECO:0008006" key="4">
    <source>
        <dbReference type="Google" id="ProtNLM"/>
    </source>
</evidence>
<dbReference type="Pfam" id="PF13309">
    <property type="entry name" value="HTH_22"/>
    <property type="match status" value="1"/>
</dbReference>
<evidence type="ECO:0000313" key="3">
    <source>
        <dbReference type="EMBL" id="MPN55262.1"/>
    </source>
</evidence>
<dbReference type="PANTHER" id="PTHR35568">
    <property type="entry name" value="TRANSCRIPTIONAL REGULATOR DAUR"/>
    <property type="match status" value="1"/>
</dbReference>
<gene>
    <name evidence="3" type="ORF">SDC9_202943</name>
</gene>
<sequence length="153" mass="17477">MNEKYYLENDYIVNSGRTKDGKFLASSTLFIKDENQELIGMLCINNNLTDMISYDNYLVETLSSFGVNLHANNEIPTFENIENSVEDLMMNIINRAIIKSNVSPERMSPEEKMEIVKQLESQGELLLKGSVQEVAKHLKTSEATIYRYLNKGV</sequence>